<keyword evidence="3" id="KW-1185">Reference proteome</keyword>
<dbReference type="AlphaFoldDB" id="A0A250WQT8"/>
<feature type="region of interest" description="Disordered" evidence="1">
    <location>
        <begin position="1"/>
        <end position="24"/>
    </location>
</feature>
<dbReference type="EMBL" id="BEGY01000002">
    <property type="protein sequence ID" value="GAX73059.1"/>
    <property type="molecule type" value="Genomic_DNA"/>
</dbReference>
<gene>
    <name evidence="2" type="ORF">CEUSTIGMA_g512.t1</name>
</gene>
<accession>A0A250WQT8</accession>
<dbReference type="Proteomes" id="UP000232323">
    <property type="component" value="Unassembled WGS sequence"/>
</dbReference>
<comment type="caution">
    <text evidence="2">The sequence shown here is derived from an EMBL/GenBank/DDBJ whole genome shotgun (WGS) entry which is preliminary data.</text>
</comment>
<evidence type="ECO:0000313" key="3">
    <source>
        <dbReference type="Proteomes" id="UP000232323"/>
    </source>
</evidence>
<sequence>METRSKRPLSNPRNASSKRIHNEASTCGDVKPLHDAIELSLMIKWTSGTGTGVKTKVSRLSLKELENVNKLGGLAKGLMDRAFPEDTRPSYITNDQYCRWTPDESCLSYPLDVTKTEFKLIALYQGWEYVVVCHELGQDLHDSESSPRKLFVTVIEFESVAVVLGNLGIRVSLVAYPVVCVQKAFLEDLRIQLRINPDYKGILS</sequence>
<protein>
    <submittedName>
        <fullName evidence="2">Uncharacterized protein</fullName>
    </submittedName>
</protein>
<evidence type="ECO:0000256" key="1">
    <source>
        <dbReference type="SAM" id="MobiDB-lite"/>
    </source>
</evidence>
<dbReference type="OrthoDB" id="539192at2759"/>
<organism evidence="2 3">
    <name type="scientific">Chlamydomonas eustigma</name>
    <dbReference type="NCBI Taxonomy" id="1157962"/>
    <lineage>
        <taxon>Eukaryota</taxon>
        <taxon>Viridiplantae</taxon>
        <taxon>Chlorophyta</taxon>
        <taxon>core chlorophytes</taxon>
        <taxon>Chlorophyceae</taxon>
        <taxon>CS clade</taxon>
        <taxon>Chlamydomonadales</taxon>
        <taxon>Chlamydomonadaceae</taxon>
        <taxon>Chlamydomonas</taxon>
    </lineage>
</organism>
<reference evidence="2 3" key="1">
    <citation type="submission" date="2017-08" db="EMBL/GenBank/DDBJ databases">
        <title>Acidophilic green algal genome provides insights into adaptation to an acidic environment.</title>
        <authorList>
            <person name="Hirooka S."/>
            <person name="Hirose Y."/>
            <person name="Kanesaki Y."/>
            <person name="Higuchi S."/>
            <person name="Fujiwara T."/>
            <person name="Onuma R."/>
            <person name="Era A."/>
            <person name="Ohbayashi R."/>
            <person name="Uzuka A."/>
            <person name="Nozaki H."/>
            <person name="Yoshikawa H."/>
            <person name="Miyagishima S.Y."/>
        </authorList>
    </citation>
    <scope>NUCLEOTIDE SEQUENCE [LARGE SCALE GENOMIC DNA]</scope>
    <source>
        <strain evidence="2 3">NIES-2499</strain>
    </source>
</reference>
<name>A0A250WQT8_9CHLO</name>
<evidence type="ECO:0000313" key="2">
    <source>
        <dbReference type="EMBL" id="GAX73059.1"/>
    </source>
</evidence>
<proteinExistence type="predicted"/>